<dbReference type="InterPro" id="IPR020539">
    <property type="entry name" value="RNase_P_CS"/>
</dbReference>
<dbReference type="EMBL" id="SJTG01000003">
    <property type="protein sequence ID" value="TCI09070.1"/>
    <property type="molecule type" value="Genomic_DNA"/>
</dbReference>
<keyword evidence="10" id="KW-1185">Reference proteome</keyword>
<evidence type="ECO:0000313" key="10">
    <source>
        <dbReference type="Proteomes" id="UP000291822"/>
    </source>
</evidence>
<comment type="caution">
    <text evidence="9">The sequence shown here is derived from an EMBL/GenBank/DDBJ whole genome shotgun (WGS) entry which is preliminary data.</text>
</comment>
<dbReference type="GO" id="GO:0042781">
    <property type="term" value="F:3'-tRNA processing endoribonuclease activity"/>
    <property type="evidence" value="ECO:0007669"/>
    <property type="project" value="TreeGrafter"/>
</dbReference>
<dbReference type="GO" id="GO:0004526">
    <property type="term" value="F:ribonuclease P activity"/>
    <property type="evidence" value="ECO:0007669"/>
    <property type="project" value="UniProtKB-UniRule"/>
</dbReference>
<dbReference type="AlphaFoldDB" id="A0A4R0YR72"/>
<keyword evidence="4 7" id="KW-0255">Endonuclease</keyword>
<dbReference type="NCBIfam" id="TIGR00188">
    <property type="entry name" value="rnpA"/>
    <property type="match status" value="1"/>
</dbReference>
<keyword evidence="5 7" id="KW-0378">Hydrolase</keyword>
<dbReference type="GO" id="GO:0000049">
    <property type="term" value="F:tRNA binding"/>
    <property type="evidence" value="ECO:0007669"/>
    <property type="project" value="UniProtKB-UniRule"/>
</dbReference>
<name>A0A4R0YR72_9GAMM</name>
<comment type="subunit">
    <text evidence="7">Consists of a catalytic RNA component (M1 or rnpB) and a protein subunit.</text>
</comment>
<dbReference type="PANTHER" id="PTHR33992:SF1">
    <property type="entry name" value="RIBONUCLEASE P PROTEIN COMPONENT"/>
    <property type="match status" value="1"/>
</dbReference>
<evidence type="ECO:0000256" key="1">
    <source>
        <dbReference type="ARBA" id="ARBA00002663"/>
    </source>
</evidence>
<evidence type="ECO:0000313" key="9">
    <source>
        <dbReference type="EMBL" id="TCI09070.1"/>
    </source>
</evidence>
<dbReference type="PANTHER" id="PTHR33992">
    <property type="entry name" value="RIBONUCLEASE P PROTEIN COMPONENT"/>
    <property type="match status" value="1"/>
</dbReference>
<dbReference type="Pfam" id="PF00825">
    <property type="entry name" value="Ribonuclease_P"/>
    <property type="match status" value="1"/>
</dbReference>
<organism evidence="9 10">
    <name type="scientific">Dyella soli</name>
    <dbReference type="NCBI Taxonomy" id="522319"/>
    <lineage>
        <taxon>Bacteria</taxon>
        <taxon>Pseudomonadati</taxon>
        <taxon>Pseudomonadota</taxon>
        <taxon>Gammaproteobacteria</taxon>
        <taxon>Lysobacterales</taxon>
        <taxon>Rhodanobacteraceae</taxon>
        <taxon>Dyella</taxon>
    </lineage>
</organism>
<dbReference type="GO" id="GO:0030677">
    <property type="term" value="C:ribonuclease P complex"/>
    <property type="evidence" value="ECO:0007669"/>
    <property type="project" value="TreeGrafter"/>
</dbReference>
<dbReference type="EC" id="3.1.26.5" evidence="7 8"/>
<comment type="similarity">
    <text evidence="7">Belongs to the RnpA family.</text>
</comment>
<evidence type="ECO:0000256" key="5">
    <source>
        <dbReference type="ARBA" id="ARBA00022801"/>
    </source>
</evidence>
<dbReference type="GO" id="GO:0001682">
    <property type="term" value="P:tRNA 5'-leader removal"/>
    <property type="evidence" value="ECO:0007669"/>
    <property type="project" value="UniProtKB-UniRule"/>
</dbReference>
<dbReference type="SUPFAM" id="SSF54211">
    <property type="entry name" value="Ribosomal protein S5 domain 2-like"/>
    <property type="match status" value="1"/>
</dbReference>
<comment type="catalytic activity">
    <reaction evidence="7">
        <text>Endonucleolytic cleavage of RNA, removing 5'-extranucleotides from tRNA precursor.</text>
        <dbReference type="EC" id="3.1.26.5"/>
    </reaction>
</comment>
<keyword evidence="2 7" id="KW-0819">tRNA processing</keyword>
<evidence type="ECO:0000256" key="3">
    <source>
        <dbReference type="ARBA" id="ARBA00022722"/>
    </source>
</evidence>
<comment type="function">
    <text evidence="1 7">RNaseP catalyzes the removal of the 5'-leader sequence from pre-tRNA to produce the mature 5'-terminus. It can also cleave other RNA substrates such as 4.5S RNA. The protein component plays an auxiliary but essential role in vivo by binding to the 5'-leader sequence and broadening the substrate specificity of the ribozyme.</text>
</comment>
<dbReference type="RefSeq" id="WP_131411115.1">
    <property type="nucleotide sequence ID" value="NZ_SJTG01000003.1"/>
</dbReference>
<evidence type="ECO:0000256" key="7">
    <source>
        <dbReference type="HAMAP-Rule" id="MF_00227"/>
    </source>
</evidence>
<dbReference type="HAMAP" id="MF_00227">
    <property type="entry name" value="RNase_P"/>
    <property type="match status" value="1"/>
</dbReference>
<evidence type="ECO:0000256" key="2">
    <source>
        <dbReference type="ARBA" id="ARBA00022694"/>
    </source>
</evidence>
<dbReference type="InterPro" id="IPR000100">
    <property type="entry name" value="RNase_P"/>
</dbReference>
<dbReference type="Gene3D" id="3.30.230.10">
    <property type="match status" value="1"/>
</dbReference>
<dbReference type="InterPro" id="IPR020568">
    <property type="entry name" value="Ribosomal_Su5_D2-typ_SF"/>
</dbReference>
<gene>
    <name evidence="7 9" type="primary">rnpA</name>
    <name evidence="9" type="ORF">EZM97_22795</name>
</gene>
<evidence type="ECO:0000256" key="6">
    <source>
        <dbReference type="ARBA" id="ARBA00022884"/>
    </source>
</evidence>
<proteinExistence type="inferred from homology"/>
<reference evidence="9 10" key="1">
    <citation type="submission" date="2019-02" db="EMBL/GenBank/DDBJ databases">
        <title>Dyella amyloliquefaciens sp. nov., isolated from forest soil.</title>
        <authorList>
            <person name="Gao Z.-H."/>
            <person name="Qiu L.-H."/>
        </authorList>
    </citation>
    <scope>NUCLEOTIDE SEQUENCE [LARGE SCALE GENOMIC DNA]</scope>
    <source>
        <strain evidence="9 10">KACC 12747</strain>
    </source>
</reference>
<dbReference type="Proteomes" id="UP000291822">
    <property type="component" value="Unassembled WGS sequence"/>
</dbReference>
<dbReference type="InterPro" id="IPR014721">
    <property type="entry name" value="Ribsml_uS5_D2-typ_fold_subgr"/>
</dbReference>
<keyword evidence="6 7" id="KW-0694">RNA-binding</keyword>
<evidence type="ECO:0000256" key="4">
    <source>
        <dbReference type="ARBA" id="ARBA00022759"/>
    </source>
</evidence>
<evidence type="ECO:0000256" key="8">
    <source>
        <dbReference type="NCBIfam" id="TIGR00188"/>
    </source>
</evidence>
<accession>A0A4R0YR72</accession>
<dbReference type="PROSITE" id="PS00648">
    <property type="entry name" value="RIBONUCLEASE_P"/>
    <property type="match status" value="1"/>
</dbReference>
<keyword evidence="3 7" id="KW-0540">Nuclease</keyword>
<protein>
    <recommendedName>
        <fullName evidence="7 8">Ribonuclease P protein component</fullName>
        <shortName evidence="7">RNase P protein</shortName>
        <shortName evidence="7">RNaseP protein</shortName>
        <ecNumber evidence="7 8">3.1.26.5</ecNumber>
    </recommendedName>
    <alternativeName>
        <fullName evidence="7">Protein C5</fullName>
    </alternativeName>
</protein>
<sequence>MRAAGLPREARLRRAGDFAALRHASGRFGGRCFSVRYQANGLGHPRLGLAISKRVSKRAVERNRIKRLVRESFRRARLELPPIDLMVMAREQASGLPGPELLDELQLLWKKLRTVKVDAALKPGDTAGTIAR</sequence>